<dbReference type="EMBL" id="JALLAZ020000957">
    <property type="protein sequence ID" value="KAL3783734.1"/>
    <property type="molecule type" value="Genomic_DNA"/>
</dbReference>
<keyword evidence="2" id="KW-0732">Signal</keyword>
<feature type="region of interest" description="Disordered" evidence="1">
    <location>
        <begin position="351"/>
        <end position="387"/>
    </location>
</feature>
<gene>
    <name evidence="3" type="ORF">ACHAW5_010548</name>
</gene>
<dbReference type="AlphaFoldDB" id="A0ABD3P7V2"/>
<evidence type="ECO:0000256" key="2">
    <source>
        <dbReference type="SAM" id="SignalP"/>
    </source>
</evidence>
<evidence type="ECO:0000313" key="4">
    <source>
        <dbReference type="Proteomes" id="UP001530315"/>
    </source>
</evidence>
<accession>A0ABD3P7V2</accession>
<proteinExistence type="predicted"/>
<name>A0ABD3P7V2_9STRA</name>
<reference evidence="3 4" key="1">
    <citation type="submission" date="2024-10" db="EMBL/GenBank/DDBJ databases">
        <title>Updated reference genomes for cyclostephanoid diatoms.</title>
        <authorList>
            <person name="Roberts W.R."/>
            <person name="Alverson A.J."/>
        </authorList>
    </citation>
    <scope>NUCLEOTIDE SEQUENCE [LARGE SCALE GENOMIC DNA]</scope>
    <source>
        <strain evidence="3 4">AJA276-08</strain>
    </source>
</reference>
<feature type="compositionally biased region" description="Low complexity" evidence="1">
    <location>
        <begin position="372"/>
        <end position="387"/>
    </location>
</feature>
<feature type="region of interest" description="Disordered" evidence="1">
    <location>
        <begin position="39"/>
        <end position="63"/>
    </location>
</feature>
<sequence>MISIVSVVVLASAFVCVSANEIRRDPNLLSGVVVNDADRKTVGEGPEPYPETPSHNLSNEISQSSYSRRRRLTPISCDSVDNGICSTSSTITLASEGIFGPSGLLFNGAVVESSVKSLVIQSTVECTGVLCKMTFQDFDLLQISGTGSILGSDILFDVNTLHILQGGIVSGTARGHPEGQGPSPGFFTCLSSSAFGGSHGGKSGYWYLPVNELYFYETYGSETFPADFGSGGTDSSGGGRISINATVKVEVDGTISEDGGGCIATELCGSAAGGSIYIASEEVLGTGRITADGGALALSTTDNAASGGGGRIAIYTNKESLGLTISASGGSLNSNPLPVHTQGESGTIFRDKFQGNANTSPVPYPADSPAESPTTVSPTTDSPTTVATVNPVTTDGIFGNMINTTVDAVTDYFDNNPNPLINEDGSTASSSGALATSGFGRTACLAFVTVLSSFVGGQL</sequence>
<feature type="signal peptide" evidence="2">
    <location>
        <begin position="1"/>
        <end position="19"/>
    </location>
</feature>
<protein>
    <submittedName>
        <fullName evidence="3">Uncharacterized protein</fullName>
    </submittedName>
</protein>
<comment type="caution">
    <text evidence="3">The sequence shown here is derived from an EMBL/GenBank/DDBJ whole genome shotgun (WGS) entry which is preliminary data.</text>
</comment>
<feature type="chain" id="PRO_5044755362" evidence="2">
    <location>
        <begin position="20"/>
        <end position="459"/>
    </location>
</feature>
<evidence type="ECO:0000256" key="1">
    <source>
        <dbReference type="SAM" id="MobiDB-lite"/>
    </source>
</evidence>
<evidence type="ECO:0000313" key="3">
    <source>
        <dbReference type="EMBL" id="KAL3783734.1"/>
    </source>
</evidence>
<dbReference type="Proteomes" id="UP001530315">
    <property type="component" value="Unassembled WGS sequence"/>
</dbReference>
<feature type="compositionally biased region" description="Polar residues" evidence="1">
    <location>
        <begin position="53"/>
        <end position="63"/>
    </location>
</feature>
<keyword evidence="4" id="KW-1185">Reference proteome</keyword>
<organism evidence="3 4">
    <name type="scientific">Stephanodiscus triporus</name>
    <dbReference type="NCBI Taxonomy" id="2934178"/>
    <lineage>
        <taxon>Eukaryota</taxon>
        <taxon>Sar</taxon>
        <taxon>Stramenopiles</taxon>
        <taxon>Ochrophyta</taxon>
        <taxon>Bacillariophyta</taxon>
        <taxon>Coscinodiscophyceae</taxon>
        <taxon>Thalassiosirophycidae</taxon>
        <taxon>Stephanodiscales</taxon>
        <taxon>Stephanodiscaceae</taxon>
        <taxon>Stephanodiscus</taxon>
    </lineage>
</organism>